<dbReference type="EMBL" id="CP000246">
    <property type="protein sequence ID" value="ABG82380.1"/>
    <property type="molecule type" value="Genomic_DNA"/>
</dbReference>
<sequence length="120" mass="13924">MKDIKNNISNLLKAMDKNTELDKEFKDSLLNVISSLVDKIEELQVNVETLDENVNLLNDDLSGVQDELFEELTLEELEEYDDEYCEVVCDKCHKPIYIEKDILNRSESIPCPYCGNEFEV</sequence>
<dbReference type="AlphaFoldDB" id="A0A0H2YPH3"/>
<organism evidence="2 3">
    <name type="scientific">Clostridium perfringens (strain ATCC 13124 / DSM 756 / JCM 1290 / NCIMB 6125 / NCTC 8237 / Type A)</name>
    <dbReference type="NCBI Taxonomy" id="195103"/>
    <lineage>
        <taxon>Bacteria</taxon>
        <taxon>Bacillati</taxon>
        <taxon>Bacillota</taxon>
        <taxon>Clostridia</taxon>
        <taxon>Eubacteriales</taxon>
        <taxon>Clostridiaceae</taxon>
        <taxon>Clostridium</taxon>
    </lineage>
</organism>
<dbReference type="HOGENOM" id="CLU_120403_0_0_9"/>
<dbReference type="NCBIfam" id="NF045650">
    <property type="entry name" value="CD1247_Nterm"/>
    <property type="match status" value="1"/>
</dbReference>
<keyword evidence="1" id="KW-0175">Coiled coil</keyword>
<proteinExistence type="predicted"/>
<reference evidence="2 3" key="1">
    <citation type="journal article" date="2006" name="Genome Res.">
        <title>Skewed genomic variability in strains of the toxigenic bacterial pathogen, Clostridium perfringens.</title>
        <authorList>
            <person name="Myers G.S."/>
            <person name="Rasko D.A."/>
            <person name="Cheung J.K."/>
            <person name="Ravel J."/>
            <person name="Seshadri R."/>
            <person name="Deboy R.T."/>
            <person name="Ren Q."/>
            <person name="Varga J."/>
            <person name="Awad M.M."/>
            <person name="Brinkac L.M."/>
            <person name="Daugherty S.C."/>
            <person name="Haft D.H."/>
            <person name="Dodson R.J."/>
            <person name="Madupu R."/>
            <person name="Nelson W.C."/>
            <person name="Rosovitz M.J."/>
            <person name="Sullivan S.A."/>
            <person name="Khouri H."/>
            <person name="Dimitrov G.I."/>
            <person name="Watkins K.L."/>
            <person name="Mulligan S."/>
            <person name="Benton J."/>
            <person name="Radune D."/>
            <person name="Fisher D.J."/>
            <person name="Atkins H.S."/>
            <person name="Hiscox T."/>
            <person name="Jost B.H."/>
            <person name="Billington S.J."/>
            <person name="Songer J.G."/>
            <person name="McClane B.A."/>
            <person name="Titball R.W."/>
            <person name="Rood J.I."/>
            <person name="Melville S.B."/>
            <person name="Paulsen I.T."/>
        </authorList>
    </citation>
    <scope>NUCLEOTIDE SEQUENCE [LARGE SCALE GENOMIC DNA]</scope>
    <source>
        <strain evidence="3">ATCC 13124 / DSM 756 / JCM 1290 / NCIMB 6125 / NCTC 8237 / S 107 / Type A</strain>
    </source>
</reference>
<protein>
    <submittedName>
        <fullName evidence="2">Uncharacterized protein</fullName>
    </submittedName>
</protein>
<dbReference type="STRING" id="195103.CPF_2088"/>
<dbReference type="KEGG" id="cpf:CPF_2088"/>
<dbReference type="GeneID" id="93001631"/>
<keyword evidence="3" id="KW-1185">Reference proteome</keyword>
<feature type="coiled-coil region" evidence="1">
    <location>
        <begin position="26"/>
        <end position="67"/>
    </location>
</feature>
<dbReference type="Proteomes" id="UP000001823">
    <property type="component" value="Chromosome"/>
</dbReference>
<gene>
    <name evidence="2" type="ordered locus">CPF_2088</name>
</gene>
<dbReference type="PaxDb" id="195103-CPF_2088"/>
<accession>A0A0H2YPH3</accession>
<dbReference type="RefSeq" id="WP_003458718.1">
    <property type="nucleotide sequence ID" value="NC_008261.1"/>
</dbReference>
<name>A0A0H2YPH3_CLOP1</name>
<evidence type="ECO:0000313" key="2">
    <source>
        <dbReference type="EMBL" id="ABG82380.1"/>
    </source>
</evidence>
<dbReference type="eggNOG" id="ENOG5030GEW">
    <property type="taxonomic scope" value="Bacteria"/>
</dbReference>
<dbReference type="InterPro" id="IPR054688">
    <property type="entry name" value="CD1247_N"/>
</dbReference>
<evidence type="ECO:0000256" key="1">
    <source>
        <dbReference type="SAM" id="Coils"/>
    </source>
</evidence>
<evidence type="ECO:0000313" key="3">
    <source>
        <dbReference type="Proteomes" id="UP000001823"/>
    </source>
</evidence>